<dbReference type="Proteomes" id="UP000177622">
    <property type="component" value="Unassembled WGS sequence"/>
</dbReference>
<dbReference type="PANTHER" id="PTHR48022:SF45">
    <property type="entry name" value="MAJOR FACILITATOR SUPERFAMILY (MFS) PROFILE DOMAIN-CONTAINING PROTEIN-RELATED"/>
    <property type="match status" value="1"/>
</dbReference>
<feature type="transmembrane region" description="Helical" evidence="5">
    <location>
        <begin position="81"/>
        <end position="102"/>
    </location>
</feature>
<evidence type="ECO:0000256" key="4">
    <source>
        <dbReference type="ARBA" id="ARBA00023136"/>
    </source>
</evidence>
<dbReference type="EMBL" id="LXJU01000020">
    <property type="protein sequence ID" value="OGE49755.1"/>
    <property type="molecule type" value="Genomic_DNA"/>
</dbReference>
<dbReference type="PANTHER" id="PTHR48022">
    <property type="entry name" value="PLASTIDIC GLUCOSE TRANSPORTER 4"/>
    <property type="match status" value="1"/>
</dbReference>
<name>A0A1F5L968_PENAI</name>
<gene>
    <name evidence="6" type="ORF">PENARI_c020G12128</name>
</gene>
<comment type="subcellular location">
    <subcellularLocation>
        <location evidence="1">Membrane</location>
        <topology evidence="1">Multi-pass membrane protein</topology>
    </subcellularLocation>
</comment>
<dbReference type="GeneID" id="34579857"/>
<evidence type="ECO:0000256" key="1">
    <source>
        <dbReference type="ARBA" id="ARBA00004141"/>
    </source>
</evidence>
<feature type="transmembrane region" description="Helical" evidence="5">
    <location>
        <begin position="16"/>
        <end position="40"/>
    </location>
</feature>
<sequence length="134" mass="15113">MAVTTSFGSDNKHESIASAFFIFLFNLFYPIGFLGGNFLYCTEVAPVRLRVAMAAIPTANHWLWNFVVVMITPVALDTIGYQYYIMYAVLSACIPVQVYFFYPETMNRNLEMARHLPQGEISPAGLIARNKGKE</sequence>
<feature type="transmembrane region" description="Helical" evidence="5">
    <location>
        <begin position="52"/>
        <end position="75"/>
    </location>
</feature>
<evidence type="ECO:0000256" key="3">
    <source>
        <dbReference type="ARBA" id="ARBA00022989"/>
    </source>
</evidence>
<evidence type="ECO:0000313" key="6">
    <source>
        <dbReference type="EMBL" id="OGE49755.1"/>
    </source>
</evidence>
<keyword evidence="2 5" id="KW-0812">Transmembrane</keyword>
<dbReference type="Pfam" id="PF00083">
    <property type="entry name" value="Sugar_tr"/>
    <property type="match status" value="1"/>
</dbReference>
<evidence type="ECO:0000256" key="2">
    <source>
        <dbReference type="ARBA" id="ARBA00022692"/>
    </source>
</evidence>
<keyword evidence="7" id="KW-1185">Reference proteome</keyword>
<evidence type="ECO:0008006" key="8">
    <source>
        <dbReference type="Google" id="ProtNLM"/>
    </source>
</evidence>
<dbReference type="SUPFAM" id="SSF103473">
    <property type="entry name" value="MFS general substrate transporter"/>
    <property type="match status" value="1"/>
</dbReference>
<organism evidence="6 7">
    <name type="scientific">Penicillium arizonense</name>
    <dbReference type="NCBI Taxonomy" id="1835702"/>
    <lineage>
        <taxon>Eukaryota</taxon>
        <taxon>Fungi</taxon>
        <taxon>Dikarya</taxon>
        <taxon>Ascomycota</taxon>
        <taxon>Pezizomycotina</taxon>
        <taxon>Eurotiomycetes</taxon>
        <taxon>Eurotiomycetidae</taxon>
        <taxon>Eurotiales</taxon>
        <taxon>Aspergillaceae</taxon>
        <taxon>Penicillium</taxon>
    </lineage>
</organism>
<reference evidence="6 7" key="1">
    <citation type="journal article" date="2016" name="Sci. Rep.">
        <title>Penicillium arizonense, a new, genome sequenced fungal species, reveals a high chemical diversity in secreted metabolites.</title>
        <authorList>
            <person name="Grijseels S."/>
            <person name="Nielsen J.C."/>
            <person name="Randelovic M."/>
            <person name="Nielsen J."/>
            <person name="Nielsen K.F."/>
            <person name="Workman M."/>
            <person name="Frisvad J.C."/>
        </authorList>
    </citation>
    <scope>NUCLEOTIDE SEQUENCE [LARGE SCALE GENOMIC DNA]</scope>
    <source>
        <strain evidence="6 7">CBS 141311</strain>
    </source>
</reference>
<dbReference type="OrthoDB" id="6612291at2759"/>
<protein>
    <recommendedName>
        <fullName evidence="8">Major facilitator superfamily (MFS) profile domain-containing protein</fullName>
    </recommendedName>
</protein>
<evidence type="ECO:0000313" key="7">
    <source>
        <dbReference type="Proteomes" id="UP000177622"/>
    </source>
</evidence>
<keyword evidence="3 5" id="KW-1133">Transmembrane helix</keyword>
<evidence type="ECO:0000256" key="5">
    <source>
        <dbReference type="SAM" id="Phobius"/>
    </source>
</evidence>
<dbReference type="InterPro" id="IPR005828">
    <property type="entry name" value="MFS_sugar_transport-like"/>
</dbReference>
<dbReference type="GO" id="GO:0016020">
    <property type="term" value="C:membrane"/>
    <property type="evidence" value="ECO:0007669"/>
    <property type="project" value="UniProtKB-SubCell"/>
</dbReference>
<dbReference type="AlphaFoldDB" id="A0A1F5L968"/>
<accession>A0A1F5L968</accession>
<comment type="caution">
    <text evidence="6">The sequence shown here is derived from an EMBL/GenBank/DDBJ whole genome shotgun (WGS) entry which is preliminary data.</text>
</comment>
<keyword evidence="4 5" id="KW-0472">Membrane</keyword>
<dbReference type="RefSeq" id="XP_022485206.1">
    <property type="nucleotide sequence ID" value="XM_022635123.1"/>
</dbReference>
<dbReference type="InterPro" id="IPR050360">
    <property type="entry name" value="MFS_Sugar_Transporters"/>
</dbReference>
<proteinExistence type="predicted"/>
<dbReference type="Gene3D" id="1.20.1250.20">
    <property type="entry name" value="MFS general substrate transporter like domains"/>
    <property type="match status" value="1"/>
</dbReference>
<dbReference type="GO" id="GO:0005351">
    <property type="term" value="F:carbohydrate:proton symporter activity"/>
    <property type="evidence" value="ECO:0007669"/>
    <property type="project" value="TreeGrafter"/>
</dbReference>
<dbReference type="InterPro" id="IPR036259">
    <property type="entry name" value="MFS_trans_sf"/>
</dbReference>